<dbReference type="EMBL" id="MU003780">
    <property type="protein sequence ID" value="KAF2722767.1"/>
    <property type="molecule type" value="Genomic_DNA"/>
</dbReference>
<organism evidence="1 2">
    <name type="scientific">Polychaeton citri CBS 116435</name>
    <dbReference type="NCBI Taxonomy" id="1314669"/>
    <lineage>
        <taxon>Eukaryota</taxon>
        <taxon>Fungi</taxon>
        <taxon>Dikarya</taxon>
        <taxon>Ascomycota</taxon>
        <taxon>Pezizomycotina</taxon>
        <taxon>Dothideomycetes</taxon>
        <taxon>Dothideomycetidae</taxon>
        <taxon>Capnodiales</taxon>
        <taxon>Capnodiaceae</taxon>
        <taxon>Polychaeton</taxon>
    </lineage>
</organism>
<evidence type="ECO:0000313" key="2">
    <source>
        <dbReference type="Proteomes" id="UP000799441"/>
    </source>
</evidence>
<feature type="non-terminal residue" evidence="1">
    <location>
        <position position="148"/>
    </location>
</feature>
<dbReference type="OrthoDB" id="449487at2759"/>
<accession>A0A9P4QDN6</accession>
<keyword evidence="2" id="KW-1185">Reference proteome</keyword>
<dbReference type="AlphaFoldDB" id="A0A9P4QDN6"/>
<protein>
    <submittedName>
        <fullName evidence="1">Uncharacterized protein</fullName>
    </submittedName>
</protein>
<sequence length="148" mass="16239">MQFHATSQSNASPPAQARVHPLFEPSTNTWQFIVADPTSKEAVVIDPVLDQGPLTSQYAGISGDVEMKSKISTTAADHIVNVVVEMGYTIVRILETRVGSQTATSAAWYLRMQLLERRGRAPEIDVGKSLAGVQRMFERKYGAREGGY</sequence>
<evidence type="ECO:0000313" key="1">
    <source>
        <dbReference type="EMBL" id="KAF2722767.1"/>
    </source>
</evidence>
<dbReference type="InterPro" id="IPR036866">
    <property type="entry name" value="RibonucZ/Hydroxyglut_hydro"/>
</dbReference>
<comment type="caution">
    <text evidence="1">The sequence shown here is derived from an EMBL/GenBank/DDBJ whole genome shotgun (WGS) entry which is preliminary data.</text>
</comment>
<gene>
    <name evidence="1" type="ORF">K431DRAFT_221175</name>
</gene>
<reference evidence="1" key="1">
    <citation type="journal article" date="2020" name="Stud. Mycol.">
        <title>101 Dothideomycetes genomes: a test case for predicting lifestyles and emergence of pathogens.</title>
        <authorList>
            <person name="Haridas S."/>
            <person name="Albert R."/>
            <person name="Binder M."/>
            <person name="Bloem J."/>
            <person name="Labutti K."/>
            <person name="Salamov A."/>
            <person name="Andreopoulos B."/>
            <person name="Baker S."/>
            <person name="Barry K."/>
            <person name="Bills G."/>
            <person name="Bluhm B."/>
            <person name="Cannon C."/>
            <person name="Castanera R."/>
            <person name="Culley D."/>
            <person name="Daum C."/>
            <person name="Ezra D."/>
            <person name="Gonzalez J."/>
            <person name="Henrissat B."/>
            <person name="Kuo A."/>
            <person name="Liang C."/>
            <person name="Lipzen A."/>
            <person name="Lutzoni F."/>
            <person name="Magnuson J."/>
            <person name="Mondo S."/>
            <person name="Nolan M."/>
            <person name="Ohm R."/>
            <person name="Pangilinan J."/>
            <person name="Park H.-J."/>
            <person name="Ramirez L."/>
            <person name="Alfaro M."/>
            <person name="Sun H."/>
            <person name="Tritt A."/>
            <person name="Yoshinaga Y."/>
            <person name="Zwiers L.-H."/>
            <person name="Turgeon B."/>
            <person name="Goodwin S."/>
            <person name="Spatafora J."/>
            <person name="Crous P."/>
            <person name="Grigoriev I."/>
        </authorList>
    </citation>
    <scope>NUCLEOTIDE SEQUENCE</scope>
    <source>
        <strain evidence="1">CBS 116435</strain>
    </source>
</reference>
<name>A0A9P4QDN6_9PEZI</name>
<proteinExistence type="predicted"/>
<dbReference type="Gene3D" id="3.60.15.10">
    <property type="entry name" value="Ribonuclease Z/Hydroxyacylglutathione hydrolase-like"/>
    <property type="match status" value="1"/>
</dbReference>
<dbReference type="Proteomes" id="UP000799441">
    <property type="component" value="Unassembled WGS sequence"/>
</dbReference>